<evidence type="ECO:0000256" key="3">
    <source>
        <dbReference type="ARBA" id="ARBA00012485"/>
    </source>
</evidence>
<evidence type="ECO:0000259" key="7">
    <source>
        <dbReference type="PROSITE" id="PS50237"/>
    </source>
</evidence>
<organism evidence="8 9">
    <name type="scientific">Ordospora colligata OC4</name>
    <dbReference type="NCBI Taxonomy" id="1354746"/>
    <lineage>
        <taxon>Eukaryota</taxon>
        <taxon>Fungi</taxon>
        <taxon>Fungi incertae sedis</taxon>
        <taxon>Microsporidia</taxon>
        <taxon>Ordosporidae</taxon>
        <taxon>Ordospora</taxon>
    </lineage>
</organism>
<dbReference type="VEuPathDB" id="MicrosporidiaDB:M896_051380"/>
<comment type="pathway">
    <text evidence="2">Protein modification; protein ubiquitination.</text>
</comment>
<keyword evidence="4" id="KW-0808">Transferase</keyword>
<comment type="catalytic activity">
    <reaction evidence="1">
        <text>S-ubiquitinyl-[E2 ubiquitin-conjugating enzyme]-L-cysteine + [acceptor protein]-L-lysine = [E2 ubiquitin-conjugating enzyme]-L-cysteine + N(6)-ubiquitinyl-[acceptor protein]-L-lysine.</text>
        <dbReference type="EC" id="2.3.2.26"/>
    </reaction>
</comment>
<dbReference type="InterPro" id="IPR035983">
    <property type="entry name" value="Hect_E3_ubiquitin_ligase"/>
</dbReference>
<dbReference type="STRING" id="1354746.A0A0B2UKJ4"/>
<dbReference type="HOGENOM" id="CLU_000862_0_0_1"/>
<dbReference type="EMBL" id="JOKQ01000005">
    <property type="protein sequence ID" value="KHN69729.1"/>
    <property type="molecule type" value="Genomic_DNA"/>
</dbReference>
<feature type="active site" description="Glycyl thioester intermediate" evidence="6">
    <location>
        <position position="2456"/>
    </location>
</feature>
<reference evidence="8 9" key="1">
    <citation type="journal article" date="2014" name="MBio">
        <title>The Ordospora colligata genome; evolution of extreme reduction in microsporidia and host-to-parasite horizontal gene transfer.</title>
        <authorList>
            <person name="Pombert J.-F."/>
            <person name="Haag K.L."/>
            <person name="Beidas S."/>
            <person name="Ebert D."/>
            <person name="Keeling P.J."/>
        </authorList>
    </citation>
    <scope>NUCLEOTIDE SEQUENCE [LARGE SCALE GENOMIC DNA]</scope>
    <source>
        <strain evidence="8 9">OC4</strain>
    </source>
</reference>
<gene>
    <name evidence="8" type="ORF">M896_051380</name>
</gene>
<evidence type="ECO:0000256" key="4">
    <source>
        <dbReference type="ARBA" id="ARBA00022679"/>
    </source>
</evidence>
<dbReference type="GO" id="GO:0006511">
    <property type="term" value="P:ubiquitin-dependent protein catabolic process"/>
    <property type="evidence" value="ECO:0007669"/>
    <property type="project" value="TreeGrafter"/>
</dbReference>
<dbReference type="SMART" id="SM00119">
    <property type="entry name" value="HECTc"/>
    <property type="match status" value="1"/>
</dbReference>
<dbReference type="SUPFAM" id="SSF56204">
    <property type="entry name" value="Hect, E3 ligase catalytic domain"/>
    <property type="match status" value="1"/>
</dbReference>
<comment type="caution">
    <text evidence="8">The sequence shown here is derived from an EMBL/GenBank/DDBJ whole genome shotgun (WGS) entry which is preliminary data.</text>
</comment>
<sequence>MDNEASNWKYANTPVEEELDELAWQIAKENDTSCILEKIRLCLSDDVWIFKDSSLKLWKNASDRILLIVHEIGERYFCEGMQISKMCDADKMMIVEIFRFYQRMYGYSKHKYPLDVSEYVMKYIYAVDADVVIEAYKVLSFSLQFCIGLEEYAQDHEMLLKCIEIALDEDEMGELNVSEGFYERIPDEMLDIEMFTDNGCDCNELDGVAGNVRCNVCVRSAQQTKEALIVGAERYGRGKYIFELRKKIYSDRTERLDVIRILARCVFLVLAKGGEMFDCVTRKIDALEMNEMMNGRMSEDMEFAVMSLIDVLIYYGVDFLKVSVALGLDDVKGPFYCRYSAGLNEKAFERHMVFFVSNALVLNQKARYLKMDVLMECVEVFRQCRADVRYHILRSLKMYCKEPRSRGLSEFILRGGIAMLEGYLKDSWQYGINENVNVRYAVKVLGEIYMQDWRGEIGVRGFEESEFLDILVSMIRRLYSVDIRTVCVCMRVLSCFAFGDPLSIGRLVERGVMIVFEKMLMAELTIECFSEMVSCMDAFSLNLDAQRMICDSEYLFKLLFMLREDEFLKTVSGSSKVMSLLNVLIMHHPVFRDDLVKFYVTYMQCLTSVFEMQSKDAFVVDEWKVNVMNNFFGFIGKMQVYPDAEEACILFRKVYDFFVDVNYACRMHNPMKGIVVGMLRNIYSMIDGDVGMIQMFIRDSKMMADLLCKRMHDGVINGYSWTDEEEEDDVVDKLMFSYSNHAALMCILIDDVLQNKDYILATDLEMVPESVGMKMLLEMFDGVEEMYMRLSELSGVFLDVPDADMFVLLCKAVSVDLDVDISKCSVRLCLIRSIYSCVTYLVRSVWKVLVEVAPVHGVKFLQKAVNTCLQDNGMSVVMMTRLFKKLCPYFRPEHCEVVSGCEFAKQLLGIRGEHSKVIAIVNFIISELLYTMREDNELRHRFLQYLLDIDMIDGSLSSIDDNQRNFTLSNLIIDAVQSIFDEEDGDKIQMLEYDMNMVMCIYEKFYIPPECKKIKIERLVRSPICLKGLMRIKAYSSIRCFVMRYRKVYEYVCASIANFEYSDEFVEMAGDVFLSASVGMCPHLIDVKMIEESIPVLIESDVSVSKTLYFLRMYFRLLTVLRMPMPYNFDLEKLMMRIRTCSEMMEMRMLLGYAIRPGIQDVLGNVAFPKQMSGLTDADEFLKPLCFLMYRDYGMFVRKCVEAIAKRNKMNCTEYDYCKTDSVCSNADEEVCSNANDEVHDYEEVYVRKLIILLDSQKCMNKAIQFLSEIMMNHASLLGKICTPSVLNKVYEKCIRDGELSPRHGHDKEIERGVCLFAAGLLAESRVVSEEMILEFNEGMAKVDAYKMPVCTFLISKVRDEDEEAFMRAVYIIGRCLVPQVVLKHEREDDRSKEDLRRCSLFLSASGIFSEIIKRLACMEESSSIYELCVHYGMDCLNRMYSHCHGSVVNAIEDYENESNDEYFSIGSDEQEFSESGISEEGYFEDMPFHGIEVEDEAIDDSMSSEESRSDDVVVIKSIETEYEMPTAMYTMCMEYNGLCSEVKDDVEGIMCRKLYEDLVQKEMKEMKCCENKATDALHVSACVLNCVKDGDYVQRVDRSGSGNVNMDMNESVNNVNDEESINNVNDEESLKKNIVENMEDVVEVMTWDEWCNELYACNSVSEMHDEIDINDFECTSTQYEYEEGSSESDLGVVGGEIPMLEASTLNAMEMSDLIEYLDSYFIDRRAKSMDYAGLAVEFYEQLSNEVRVIFEEKERVYRESFFRHETEIESNKDVSDSVMSVEECVEVDENVFCMFVSKVITEKEIIFLKSRKLIERMCTSTKMRDAAFKAVNDAILSIYVDNMNEATECKFRRCLLLLVSMIKRPWKDRCIVKNTVLVCKVFEVMSKIKMTEEILKLVAEFSFIFKEDKNKILGIDMNLDGVICMFVKEMKCGWFTHVEVLVENTSIHFGSRYMDVIFEEIRKKMNEFKRIIDDGRWIGRYTNAQRGFVRLWKLATNVFAKVYEVESIQDEVFMELVTDPFWTMFFERQDGKVCVEDLMNVSDIFESFFAVGKAFESRKGLEEDMSFKEFYTNVLEKQSKQINLLVEERPERFFKSFNRLINRSILTFSNKKKYLCRKLRVEGTDKLSVFYKVYVDRDDVLRSSYFQVMAKSPEDFRTKRFEIKLAGEEGLDYGGITREWLLLLAKDLLDPNFALFEFSTEDKTVAVPCKNSHVNPEHLSYFKFVGRIMAKAIMEGYFLNLQLPKFVYKHILGKTCGLDDLKSVDNEFYKSLIWIRDHSVDESLGLMFSFTEVSFGVNITTDLIDNGRDVFVSESNKKEYVRVAAWHRLFNGIEAQLSALKAGIFEILGEDALDMFDENELELLVCGIPEINVDDWKSNTLYYGYTESSKTIIWFWKAVKCLDSVQKAKLLQFATGTSTLPFEGFSHLQGNNTIQKFSIHKMPDRMDSLPTAHTCFNQLVLPSYSSYETMLKCLTTAINECSTGFGFI</sequence>
<evidence type="ECO:0000313" key="8">
    <source>
        <dbReference type="EMBL" id="KHN69729.1"/>
    </source>
</evidence>
<dbReference type="PANTHER" id="PTHR11254:SF440">
    <property type="entry name" value="E3 UBIQUITIN-PROTEIN LIGASE NEDD-4"/>
    <property type="match status" value="1"/>
</dbReference>
<dbReference type="GO" id="GO:0061630">
    <property type="term" value="F:ubiquitin protein ligase activity"/>
    <property type="evidence" value="ECO:0007669"/>
    <property type="project" value="UniProtKB-EC"/>
</dbReference>
<accession>A0A0B2UKJ4</accession>
<evidence type="ECO:0000256" key="2">
    <source>
        <dbReference type="ARBA" id="ARBA00004906"/>
    </source>
</evidence>
<evidence type="ECO:0000256" key="1">
    <source>
        <dbReference type="ARBA" id="ARBA00000885"/>
    </source>
</evidence>
<dbReference type="Gene3D" id="3.30.2410.10">
    <property type="entry name" value="Hect, E3 ligase catalytic domain"/>
    <property type="match status" value="1"/>
</dbReference>
<dbReference type="GO" id="GO:0016567">
    <property type="term" value="P:protein ubiquitination"/>
    <property type="evidence" value="ECO:0007669"/>
    <property type="project" value="TreeGrafter"/>
</dbReference>
<dbReference type="InterPro" id="IPR050409">
    <property type="entry name" value="E3_ubiq-protein_ligase"/>
</dbReference>
<keyword evidence="5 6" id="KW-0833">Ubl conjugation pathway</keyword>
<dbReference type="Pfam" id="PF00632">
    <property type="entry name" value="HECT"/>
    <property type="match status" value="1"/>
</dbReference>
<keyword evidence="8" id="KW-0436">Ligase</keyword>
<feature type="domain" description="HECT" evidence="7">
    <location>
        <begin position="2153"/>
        <end position="2489"/>
    </location>
</feature>
<dbReference type="Proteomes" id="UP000031056">
    <property type="component" value="Unassembled WGS sequence"/>
</dbReference>
<dbReference type="GO" id="GO:0005737">
    <property type="term" value="C:cytoplasm"/>
    <property type="evidence" value="ECO:0007669"/>
    <property type="project" value="UniProtKB-ARBA"/>
</dbReference>
<dbReference type="FunFam" id="3.90.1750.10:FF:000079">
    <property type="entry name" value="E3 ubiquitin-protein ligase"/>
    <property type="match status" value="1"/>
</dbReference>
<dbReference type="Gene3D" id="3.30.2160.10">
    <property type="entry name" value="Hect, E3 ligase catalytic domain"/>
    <property type="match status" value="1"/>
</dbReference>
<evidence type="ECO:0000256" key="5">
    <source>
        <dbReference type="ARBA" id="ARBA00022786"/>
    </source>
</evidence>
<keyword evidence="9" id="KW-1185">Reference proteome</keyword>
<dbReference type="PANTHER" id="PTHR11254">
    <property type="entry name" value="HECT DOMAIN UBIQUITIN-PROTEIN LIGASE"/>
    <property type="match status" value="1"/>
</dbReference>
<dbReference type="InterPro" id="IPR000569">
    <property type="entry name" value="HECT_dom"/>
</dbReference>
<proteinExistence type="predicted"/>
<dbReference type="Gene3D" id="3.90.1750.10">
    <property type="entry name" value="Hect, E3 ligase catalytic domains"/>
    <property type="match status" value="1"/>
</dbReference>
<name>A0A0B2UKJ4_9MICR</name>
<dbReference type="CDD" id="cd00078">
    <property type="entry name" value="HECTc"/>
    <property type="match status" value="1"/>
</dbReference>
<evidence type="ECO:0000313" key="9">
    <source>
        <dbReference type="Proteomes" id="UP000031056"/>
    </source>
</evidence>
<dbReference type="GeneID" id="26261791"/>
<dbReference type="GO" id="GO:0016874">
    <property type="term" value="F:ligase activity"/>
    <property type="evidence" value="ECO:0007669"/>
    <property type="project" value="UniProtKB-KW"/>
</dbReference>
<evidence type="ECO:0000256" key="6">
    <source>
        <dbReference type="PROSITE-ProRule" id="PRU00104"/>
    </source>
</evidence>
<dbReference type="OrthoDB" id="8068875at2759"/>
<dbReference type="InParanoid" id="A0A0B2UKJ4"/>
<protein>
    <recommendedName>
        <fullName evidence="3">HECT-type E3 ubiquitin transferase</fullName>
        <ecNumber evidence="3">2.3.2.26</ecNumber>
    </recommendedName>
</protein>
<dbReference type="FunFam" id="3.30.2410.10:FF:000009">
    <property type="entry name" value="Probable E3 ubiquitin-protein ligase HECTD2"/>
    <property type="match status" value="1"/>
</dbReference>
<dbReference type="PROSITE" id="PS50237">
    <property type="entry name" value="HECT"/>
    <property type="match status" value="1"/>
</dbReference>
<dbReference type="EC" id="2.3.2.26" evidence="3"/>
<dbReference type="RefSeq" id="XP_014563771.1">
    <property type="nucleotide sequence ID" value="XM_014708285.1"/>
</dbReference>